<dbReference type="Pfam" id="PF01929">
    <property type="entry name" value="Ribosomal_L14e"/>
    <property type="match status" value="1"/>
</dbReference>
<organism evidence="7 8">
    <name type="scientific">Ovis aries</name>
    <name type="common">Sheep</name>
    <dbReference type="NCBI Taxonomy" id="9940"/>
    <lineage>
        <taxon>Eukaryota</taxon>
        <taxon>Metazoa</taxon>
        <taxon>Chordata</taxon>
        <taxon>Craniata</taxon>
        <taxon>Vertebrata</taxon>
        <taxon>Euteleostomi</taxon>
        <taxon>Mammalia</taxon>
        <taxon>Eutheria</taxon>
        <taxon>Laurasiatheria</taxon>
        <taxon>Artiodactyla</taxon>
        <taxon>Ruminantia</taxon>
        <taxon>Pecora</taxon>
        <taxon>Bovidae</taxon>
        <taxon>Caprinae</taxon>
        <taxon>Ovis</taxon>
    </lineage>
</organism>
<reference evidence="7 8" key="1">
    <citation type="submission" date="2020-12" db="EMBL/GenBank/DDBJ databases">
        <title>De novo assembly of Tibetan sheep genome.</title>
        <authorList>
            <person name="Li X."/>
        </authorList>
    </citation>
    <scope>NUCLEOTIDE SEQUENCE [LARGE SCALE GENOMIC DNA]</scope>
    <source>
        <tissue evidence="7">Heart</tissue>
    </source>
</reference>
<keyword evidence="2" id="KW-0689">Ribosomal protein</keyword>
<evidence type="ECO:0000313" key="7">
    <source>
        <dbReference type="EMBL" id="KAG5197485.1"/>
    </source>
</evidence>
<dbReference type="GO" id="GO:0022625">
    <property type="term" value="C:cytosolic large ribosomal subunit"/>
    <property type="evidence" value="ECO:0007669"/>
    <property type="project" value="TreeGrafter"/>
</dbReference>
<evidence type="ECO:0000259" key="6">
    <source>
        <dbReference type="Pfam" id="PF01929"/>
    </source>
</evidence>
<dbReference type="Gene3D" id="2.30.30.30">
    <property type="match status" value="1"/>
</dbReference>
<sequence length="246" mass="27905">MVFRRFVEVGRVAYVSFGPHAGKLVAIVDVIDQNRALVDGPCTQVRRQAMPFKCMQLTDFILKFPHSARQKYVRKAWEKADINAKWAATRWAKKIEAREKKAKMTDFDRYKVMKARKMRNRLIKIEVKKLQKAALLKASPKKALAAKGAAAVAAAAAKVPAKKMTTEAFPFPKSDLIFWLERGEEPGRLDPWTLVGREHPRGTCRAFKVLAFPKREECTEPGDISHAPNHLASDSINYEFGKLLKK</sequence>
<dbReference type="GO" id="GO:0042273">
    <property type="term" value="P:ribosomal large subunit biogenesis"/>
    <property type="evidence" value="ECO:0007669"/>
    <property type="project" value="TreeGrafter"/>
</dbReference>
<keyword evidence="3" id="KW-0687">Ribonucleoprotein</keyword>
<proteinExistence type="inferred from homology"/>
<dbReference type="GO" id="GO:0003723">
    <property type="term" value="F:RNA binding"/>
    <property type="evidence" value="ECO:0007669"/>
    <property type="project" value="InterPro"/>
</dbReference>
<dbReference type="SUPFAM" id="SSF50104">
    <property type="entry name" value="Translation proteins SH3-like domain"/>
    <property type="match status" value="1"/>
</dbReference>
<comment type="caution">
    <text evidence="7">The sequence shown here is derived from an EMBL/GenBank/DDBJ whole genome shotgun (WGS) entry which is preliminary data.</text>
</comment>
<dbReference type="AlphaFoldDB" id="A0A836CSP5"/>
<accession>A0A836CSP5</accession>
<comment type="similarity">
    <text evidence="1">Belongs to the eukaryotic ribosomal protein eL14 family.</text>
</comment>
<dbReference type="GO" id="GO:0031090">
    <property type="term" value="C:organelle membrane"/>
    <property type="evidence" value="ECO:0007669"/>
    <property type="project" value="UniProtKB-ARBA"/>
</dbReference>
<dbReference type="InterPro" id="IPR008991">
    <property type="entry name" value="Translation_prot_SH3-like_sf"/>
</dbReference>
<dbReference type="GO" id="GO:0003735">
    <property type="term" value="F:structural constituent of ribosome"/>
    <property type="evidence" value="ECO:0007669"/>
    <property type="project" value="InterPro"/>
</dbReference>
<name>A0A836CSP5_SHEEP</name>
<dbReference type="InterPro" id="IPR014722">
    <property type="entry name" value="Rib_uL2_dom2"/>
</dbReference>
<dbReference type="Gene3D" id="6.10.250.2270">
    <property type="match status" value="1"/>
</dbReference>
<evidence type="ECO:0000313" key="8">
    <source>
        <dbReference type="Proteomes" id="UP000664991"/>
    </source>
</evidence>
<dbReference type="PANTHER" id="PTHR11127:SF2">
    <property type="entry name" value="LARGE RIBOSOMAL SUBUNIT PROTEIN EL14"/>
    <property type="match status" value="1"/>
</dbReference>
<dbReference type="InterPro" id="IPR002784">
    <property type="entry name" value="Ribosomal_eL14_dom"/>
</dbReference>
<dbReference type="FunFam" id="2.30.30.30:FF:000022">
    <property type="entry name" value="60S ribosomal protein L14"/>
    <property type="match status" value="1"/>
</dbReference>
<dbReference type="Proteomes" id="UP000664991">
    <property type="component" value="Unassembled WGS sequence"/>
</dbReference>
<dbReference type="PANTHER" id="PTHR11127">
    <property type="entry name" value="60S RIBOSOMAL PROTEIN L14"/>
    <property type="match status" value="1"/>
</dbReference>
<dbReference type="CDD" id="cd23702">
    <property type="entry name" value="eL14"/>
    <property type="match status" value="1"/>
</dbReference>
<evidence type="ECO:0000256" key="4">
    <source>
        <dbReference type="ARBA" id="ARBA00035215"/>
    </source>
</evidence>
<dbReference type="EMBL" id="JAEMGP010000019">
    <property type="protein sequence ID" value="KAG5197485.1"/>
    <property type="molecule type" value="Genomic_DNA"/>
</dbReference>
<evidence type="ECO:0000256" key="5">
    <source>
        <dbReference type="ARBA" id="ARBA00035318"/>
    </source>
</evidence>
<evidence type="ECO:0000256" key="3">
    <source>
        <dbReference type="ARBA" id="ARBA00023274"/>
    </source>
</evidence>
<protein>
    <recommendedName>
        <fullName evidence="4">Large ribosomal subunit protein eL14</fullName>
    </recommendedName>
    <alternativeName>
        <fullName evidence="5">60S ribosomal protein L14</fullName>
    </alternativeName>
</protein>
<gene>
    <name evidence="7" type="ORF">JEQ12_008214</name>
</gene>
<evidence type="ECO:0000256" key="2">
    <source>
        <dbReference type="ARBA" id="ARBA00022980"/>
    </source>
</evidence>
<feature type="domain" description="Large ribosomal subunit protein eL14" evidence="6">
    <location>
        <begin position="47"/>
        <end position="120"/>
    </location>
</feature>
<evidence type="ECO:0000256" key="1">
    <source>
        <dbReference type="ARBA" id="ARBA00006592"/>
    </source>
</evidence>
<dbReference type="InterPro" id="IPR039660">
    <property type="entry name" value="Ribosomal_eL14"/>
</dbReference>
<dbReference type="GO" id="GO:0006412">
    <property type="term" value="P:translation"/>
    <property type="evidence" value="ECO:0007669"/>
    <property type="project" value="InterPro"/>
</dbReference>